<evidence type="ECO:0000313" key="1">
    <source>
        <dbReference type="EMBL" id="EYB96112.1"/>
    </source>
</evidence>
<dbReference type="EMBL" id="JARK01001489">
    <property type="protein sequence ID" value="EYB96112.1"/>
    <property type="molecule type" value="Genomic_DNA"/>
</dbReference>
<evidence type="ECO:0000313" key="2">
    <source>
        <dbReference type="Proteomes" id="UP000024635"/>
    </source>
</evidence>
<accession>A0A016T099</accession>
<dbReference type="Proteomes" id="UP000024635">
    <property type="component" value="Unassembled WGS sequence"/>
</dbReference>
<dbReference type="AlphaFoldDB" id="A0A016T099"/>
<comment type="caution">
    <text evidence="1">The sequence shown here is derived from an EMBL/GenBank/DDBJ whole genome shotgun (WGS) entry which is preliminary data.</text>
</comment>
<sequence length="113" mass="12926">MSGLGSVEYLNLMLNRRKEAAIDDNSRPNLAFTCSESLPMVGQKVSLADGIGRWSMRPCLFKFASLLYSGEDQISRATTTFYAWHGVQEDYRLHVCIMTHTICRYLNNMRKLL</sequence>
<proteinExistence type="predicted"/>
<name>A0A016T099_9BILA</name>
<keyword evidence="2" id="KW-1185">Reference proteome</keyword>
<organism evidence="1 2">
    <name type="scientific">Ancylostoma ceylanicum</name>
    <dbReference type="NCBI Taxonomy" id="53326"/>
    <lineage>
        <taxon>Eukaryota</taxon>
        <taxon>Metazoa</taxon>
        <taxon>Ecdysozoa</taxon>
        <taxon>Nematoda</taxon>
        <taxon>Chromadorea</taxon>
        <taxon>Rhabditida</taxon>
        <taxon>Rhabditina</taxon>
        <taxon>Rhabditomorpha</taxon>
        <taxon>Strongyloidea</taxon>
        <taxon>Ancylostomatidae</taxon>
        <taxon>Ancylostomatinae</taxon>
        <taxon>Ancylostoma</taxon>
    </lineage>
</organism>
<gene>
    <name evidence="1" type="primary">Acey_s0153.g2916</name>
    <name evidence="1" type="ORF">Y032_0153g2916</name>
</gene>
<reference evidence="2" key="1">
    <citation type="journal article" date="2015" name="Nat. Genet.">
        <title>The genome and transcriptome of the zoonotic hookworm Ancylostoma ceylanicum identify infection-specific gene families.</title>
        <authorList>
            <person name="Schwarz E.M."/>
            <person name="Hu Y."/>
            <person name="Antoshechkin I."/>
            <person name="Miller M.M."/>
            <person name="Sternberg P.W."/>
            <person name="Aroian R.V."/>
        </authorList>
    </citation>
    <scope>NUCLEOTIDE SEQUENCE</scope>
    <source>
        <strain evidence="2">HY135</strain>
    </source>
</reference>
<protein>
    <submittedName>
        <fullName evidence="1">Uncharacterized protein</fullName>
    </submittedName>
</protein>